<dbReference type="SMART" id="SM00382">
    <property type="entry name" value="AAA"/>
    <property type="match status" value="1"/>
</dbReference>
<dbReference type="InterPro" id="IPR017871">
    <property type="entry name" value="ABC_transporter-like_CS"/>
</dbReference>
<accession>A0ABX5F4V4</accession>
<feature type="transmembrane region" description="Helical" evidence="7">
    <location>
        <begin position="71"/>
        <end position="95"/>
    </location>
</feature>
<feature type="domain" description="ABC transporter" evidence="8">
    <location>
        <begin position="364"/>
        <end position="598"/>
    </location>
</feature>
<proteinExistence type="predicted"/>
<dbReference type="PROSITE" id="PS50893">
    <property type="entry name" value="ABC_TRANSPORTER_2"/>
    <property type="match status" value="1"/>
</dbReference>
<dbReference type="InterPro" id="IPR011527">
    <property type="entry name" value="ABC1_TM_dom"/>
</dbReference>
<dbReference type="Proteomes" id="UP000238218">
    <property type="component" value="Unassembled WGS sequence"/>
</dbReference>
<name>A0ABX5F4V4_9CHRO</name>
<evidence type="ECO:0000259" key="8">
    <source>
        <dbReference type="PROSITE" id="PS50893"/>
    </source>
</evidence>
<dbReference type="InterPro" id="IPR039421">
    <property type="entry name" value="Type_1_exporter"/>
</dbReference>
<feature type="transmembrane region" description="Helical" evidence="7">
    <location>
        <begin position="267"/>
        <end position="289"/>
    </location>
</feature>
<evidence type="ECO:0000256" key="7">
    <source>
        <dbReference type="SAM" id="Phobius"/>
    </source>
</evidence>
<keyword evidence="4" id="KW-0067">ATP-binding</keyword>
<dbReference type="SUPFAM" id="SSF90123">
    <property type="entry name" value="ABC transporter transmembrane region"/>
    <property type="match status" value="1"/>
</dbReference>
<keyword evidence="2 7" id="KW-0812">Transmembrane</keyword>
<sequence>MSPAAVRAVAGPPGPAPTAAGLRRLLRSLRPHRRLVGLAAACSILNKLFDLAPPVLIGLAVDVVVQQRTSWLAGLGFTTVPGQLGVLAVLSFLIWSAESLFEYLYALLWRRLAQTVQHELRIEAYDHLQHLEMGFFEAGSSGRLLTVLNDDINQLERFLDQGANEILQLITTILAVGGAMVVLSPTVAGVSFLPIPVILWGSLRFQRRLAPRYREVRERAGDLASLLSNNLGGMLTIKSYAAEDWEKQRLIAQSQAYRASNGRAIRLSAAFIPLIRFAILFAFIAILVIGGLQAWSGAIAIGTYSFLVFITQRLLWPLTTLGRTLDDYQRAMASTHRVMDLLDTPVAIPSGNRPLPIADVRGQIRFERVDFAYAGRERLLASFDLEIPAGATIGIVGATGSGKSTIVKLLLRLYPIQAGRILLDGVAIETLSLQDLRRAIGLVSQEVFLFHGTVAENIAYGSFAATRAAIERAAGLAEAAGFIEALPQGYDTLVGERGLRLSGGQRQRIALARAILKDPPVLVLDEATAAVDNETEAAIQRSLDRITASRTTLVIAHRLSTVRHADRIVVMDQGRIVESGGHDELLAGNGAYAALWRVQTGLRPEEALR</sequence>
<protein>
    <submittedName>
        <fullName evidence="10">ABC transporter</fullName>
    </submittedName>
</protein>
<comment type="subcellular location">
    <subcellularLocation>
        <location evidence="1">Cell membrane</location>
        <topology evidence="1">Multi-pass membrane protein</topology>
    </subcellularLocation>
</comment>
<evidence type="ECO:0000256" key="2">
    <source>
        <dbReference type="ARBA" id="ARBA00022692"/>
    </source>
</evidence>
<feature type="domain" description="ABC transmembrane type-1" evidence="9">
    <location>
        <begin position="38"/>
        <end position="330"/>
    </location>
</feature>
<comment type="caution">
    <text evidence="10">The sequence shown here is derived from an EMBL/GenBank/DDBJ whole genome shotgun (WGS) entry which is preliminary data.</text>
</comment>
<dbReference type="EMBL" id="PVWP01000010">
    <property type="protein sequence ID" value="PSB36316.1"/>
    <property type="molecule type" value="Genomic_DNA"/>
</dbReference>
<reference evidence="10 11" key="2">
    <citation type="submission" date="2018-03" db="EMBL/GenBank/DDBJ databases">
        <title>The ancient ancestry and fast evolution of plastids.</title>
        <authorList>
            <person name="Moore K.R."/>
            <person name="Magnabosco C."/>
            <person name="Momper L."/>
            <person name="Gold D.A."/>
            <person name="Bosak T."/>
            <person name="Fournier G.P."/>
        </authorList>
    </citation>
    <scope>NUCLEOTIDE SEQUENCE [LARGE SCALE GENOMIC DNA]</scope>
    <source>
        <strain evidence="10 11">CCALA 015</strain>
    </source>
</reference>
<dbReference type="CDD" id="cd18565">
    <property type="entry name" value="ABC_6TM_exporter_like"/>
    <property type="match status" value="1"/>
</dbReference>
<evidence type="ECO:0000256" key="1">
    <source>
        <dbReference type="ARBA" id="ARBA00004651"/>
    </source>
</evidence>
<evidence type="ECO:0000256" key="3">
    <source>
        <dbReference type="ARBA" id="ARBA00022741"/>
    </source>
</evidence>
<evidence type="ECO:0000259" key="9">
    <source>
        <dbReference type="PROSITE" id="PS50929"/>
    </source>
</evidence>
<feature type="transmembrane region" description="Helical" evidence="7">
    <location>
        <begin position="295"/>
        <end position="316"/>
    </location>
</feature>
<dbReference type="Pfam" id="PF00005">
    <property type="entry name" value="ABC_tran"/>
    <property type="match status" value="1"/>
</dbReference>
<dbReference type="InterPro" id="IPR003439">
    <property type="entry name" value="ABC_transporter-like_ATP-bd"/>
</dbReference>
<evidence type="ECO:0000256" key="6">
    <source>
        <dbReference type="ARBA" id="ARBA00023136"/>
    </source>
</evidence>
<evidence type="ECO:0000313" key="11">
    <source>
        <dbReference type="Proteomes" id="UP000238218"/>
    </source>
</evidence>
<dbReference type="PROSITE" id="PS50929">
    <property type="entry name" value="ABC_TM1F"/>
    <property type="match status" value="1"/>
</dbReference>
<keyword evidence="5 7" id="KW-1133">Transmembrane helix</keyword>
<dbReference type="Pfam" id="PF00664">
    <property type="entry name" value="ABC_membrane"/>
    <property type="match status" value="1"/>
</dbReference>
<dbReference type="Gene3D" id="3.40.50.300">
    <property type="entry name" value="P-loop containing nucleotide triphosphate hydrolases"/>
    <property type="match status" value="1"/>
</dbReference>
<dbReference type="PANTHER" id="PTHR43394">
    <property type="entry name" value="ATP-DEPENDENT PERMEASE MDL1, MITOCHONDRIAL"/>
    <property type="match status" value="1"/>
</dbReference>
<gene>
    <name evidence="10" type="ORF">C7B81_13745</name>
</gene>
<dbReference type="InterPro" id="IPR027417">
    <property type="entry name" value="P-loop_NTPase"/>
</dbReference>
<dbReference type="Gene3D" id="1.20.1560.10">
    <property type="entry name" value="ABC transporter type 1, transmembrane domain"/>
    <property type="match status" value="1"/>
</dbReference>
<keyword evidence="3" id="KW-0547">Nucleotide-binding</keyword>
<dbReference type="PANTHER" id="PTHR43394:SF1">
    <property type="entry name" value="ATP-BINDING CASSETTE SUB-FAMILY B MEMBER 10, MITOCHONDRIAL"/>
    <property type="match status" value="1"/>
</dbReference>
<keyword evidence="6 7" id="KW-0472">Membrane</keyword>
<dbReference type="InterPro" id="IPR036640">
    <property type="entry name" value="ABC1_TM_sf"/>
</dbReference>
<dbReference type="SUPFAM" id="SSF52540">
    <property type="entry name" value="P-loop containing nucleoside triphosphate hydrolases"/>
    <property type="match status" value="1"/>
</dbReference>
<keyword evidence="11" id="KW-1185">Reference proteome</keyword>
<reference evidence="10 11" key="1">
    <citation type="submission" date="2018-02" db="EMBL/GenBank/DDBJ databases">
        <authorList>
            <person name="Moore K."/>
            <person name="Momper L."/>
        </authorList>
    </citation>
    <scope>NUCLEOTIDE SEQUENCE [LARGE SCALE GENOMIC DNA]</scope>
    <source>
        <strain evidence="10 11">CCALA 015</strain>
    </source>
</reference>
<dbReference type="PROSITE" id="PS00211">
    <property type="entry name" value="ABC_TRANSPORTER_1"/>
    <property type="match status" value="1"/>
</dbReference>
<feature type="transmembrane region" description="Helical" evidence="7">
    <location>
        <begin position="166"/>
        <end position="199"/>
    </location>
</feature>
<evidence type="ECO:0000256" key="4">
    <source>
        <dbReference type="ARBA" id="ARBA00022840"/>
    </source>
</evidence>
<evidence type="ECO:0000256" key="5">
    <source>
        <dbReference type="ARBA" id="ARBA00022989"/>
    </source>
</evidence>
<evidence type="ECO:0000313" key="10">
    <source>
        <dbReference type="EMBL" id="PSB36316.1"/>
    </source>
</evidence>
<organism evidence="10 11">
    <name type="scientific">Aphanothece cf. minutissima CCALA 015</name>
    <dbReference type="NCBI Taxonomy" id="2107695"/>
    <lineage>
        <taxon>Bacteria</taxon>
        <taxon>Bacillati</taxon>
        <taxon>Cyanobacteriota</taxon>
        <taxon>Cyanophyceae</taxon>
        <taxon>Oscillatoriophycideae</taxon>
        <taxon>Chroococcales</taxon>
        <taxon>Aphanothecaceae</taxon>
        <taxon>Aphanothece</taxon>
    </lineage>
</organism>
<dbReference type="InterPro" id="IPR003593">
    <property type="entry name" value="AAA+_ATPase"/>
</dbReference>